<dbReference type="InterPro" id="IPR010060">
    <property type="entry name" value="NRPS_synth"/>
</dbReference>
<reference evidence="2 3" key="1">
    <citation type="submission" date="2024-09" db="EMBL/GenBank/DDBJ databases">
        <authorList>
            <person name="Sun Q."/>
            <person name="Mori K."/>
        </authorList>
    </citation>
    <scope>NUCLEOTIDE SEQUENCE [LARGE SCALE GENOMIC DNA]</scope>
    <source>
        <strain evidence="2 3">TBRC 0563</strain>
    </source>
</reference>
<evidence type="ECO:0000313" key="2">
    <source>
        <dbReference type="EMBL" id="MFB9840560.1"/>
    </source>
</evidence>
<protein>
    <submittedName>
        <fullName evidence="2">Condensation domain-containing protein</fullName>
    </submittedName>
</protein>
<feature type="domain" description="Condensation" evidence="1">
    <location>
        <begin position="4"/>
        <end position="204"/>
    </location>
</feature>
<dbReference type="PANTHER" id="PTHR45398">
    <property type="match status" value="1"/>
</dbReference>
<keyword evidence="3" id="KW-1185">Reference proteome</keyword>
<feature type="non-terminal residue" evidence="2">
    <location>
        <position position="1"/>
    </location>
</feature>
<organism evidence="2 3">
    <name type="scientific">Actinoallomurus acaciae</name>
    <dbReference type="NCBI Taxonomy" id="502577"/>
    <lineage>
        <taxon>Bacteria</taxon>
        <taxon>Bacillati</taxon>
        <taxon>Actinomycetota</taxon>
        <taxon>Actinomycetes</taxon>
        <taxon>Streptosporangiales</taxon>
        <taxon>Thermomonosporaceae</taxon>
        <taxon>Actinoallomurus</taxon>
    </lineage>
</organism>
<feature type="non-terminal residue" evidence="2">
    <location>
        <position position="306"/>
    </location>
</feature>
<name>A0ABV5YZX7_9ACTN</name>
<dbReference type="RefSeq" id="WP_378213800.1">
    <property type="nucleotide sequence ID" value="NZ_JBHLZP010001160.1"/>
</dbReference>
<gene>
    <name evidence="2" type="ORF">ACFFNX_51305</name>
</gene>
<dbReference type="EMBL" id="JBHLZP010001160">
    <property type="protein sequence ID" value="MFB9840560.1"/>
    <property type="molecule type" value="Genomic_DNA"/>
</dbReference>
<dbReference type="NCBIfam" id="TIGR01720">
    <property type="entry name" value="NRPS-para261"/>
    <property type="match status" value="1"/>
</dbReference>
<dbReference type="PANTHER" id="PTHR45398:SF1">
    <property type="entry name" value="ENZYME, PUTATIVE (JCVI)-RELATED"/>
    <property type="match status" value="1"/>
</dbReference>
<dbReference type="InterPro" id="IPR001242">
    <property type="entry name" value="Condensation_dom"/>
</dbReference>
<comment type="caution">
    <text evidence="2">The sequence shown here is derived from an EMBL/GenBank/DDBJ whole genome shotgun (WGS) entry which is preliminary data.</text>
</comment>
<proteinExistence type="predicted"/>
<sequence>RAAGRPIALPATGTSFRRWSRGLTEAARRPERAGELDHWTRVLDPSAPSLGERPLDPALDTEATARDLTRMLPPGDTEPLLTTVPAAYHAGVEDVLLAALALALHRERPAPWVVTLEGHGRDEDLVPGADLSRTVGWFTSEYPVALGLAPGTAPGDALKQVKERVRAVPGIGYGLLRHLDPGTAKVLADLPEPTIAFNYLGRFEAGEDDTAAPWRPAADSWGGGADDAMPLTAVLELNAVTEDHPDGPRLAATWTWASGVLPEARVRRLVDAWFDALADLTAAVGSGGHTPSDLALVSLSQTDIDD</sequence>
<accession>A0ABV5YZX7</accession>
<evidence type="ECO:0000259" key="1">
    <source>
        <dbReference type="Pfam" id="PF00668"/>
    </source>
</evidence>
<dbReference type="Gene3D" id="3.30.559.30">
    <property type="entry name" value="Nonribosomal peptide synthetase, condensation domain"/>
    <property type="match status" value="1"/>
</dbReference>
<dbReference type="Proteomes" id="UP001589627">
    <property type="component" value="Unassembled WGS sequence"/>
</dbReference>
<dbReference type="Pfam" id="PF00668">
    <property type="entry name" value="Condensation"/>
    <property type="match status" value="1"/>
</dbReference>
<evidence type="ECO:0000313" key="3">
    <source>
        <dbReference type="Proteomes" id="UP001589627"/>
    </source>
</evidence>
<dbReference type="SUPFAM" id="SSF52777">
    <property type="entry name" value="CoA-dependent acyltransferases"/>
    <property type="match status" value="1"/>
</dbReference>